<accession>A0ABW9KU47</accession>
<protein>
    <submittedName>
        <fullName evidence="1">Uncharacterized protein</fullName>
    </submittedName>
</protein>
<organism evidence="1 2">
    <name type="scientific">Xanthomonas translucens pv. translucens</name>
    <dbReference type="NCBI Taxonomy" id="134875"/>
    <lineage>
        <taxon>Bacteria</taxon>
        <taxon>Pseudomonadati</taxon>
        <taxon>Pseudomonadota</taxon>
        <taxon>Gammaproteobacteria</taxon>
        <taxon>Lysobacterales</taxon>
        <taxon>Lysobacteraceae</taxon>
        <taxon>Xanthomonas</taxon>
        <taxon>Xanthomonas translucens group</taxon>
    </lineage>
</organism>
<sequence>MALQPPIVAFSAGRRKRLHGTVEITAAAPAHALALCAAWHSGDGLHWLAGQIPPSLAAQGGAPSMRRRMGCTSAERFACSADGIDRKAGGVDTAAYVSSRSINV</sequence>
<proteinExistence type="predicted"/>
<dbReference type="RefSeq" id="WP_155646606.1">
    <property type="nucleotide sequence ID" value="NZ_CP064001.1"/>
</dbReference>
<dbReference type="EMBL" id="JBKAMQ010000002">
    <property type="protein sequence ID" value="MFN6507327.1"/>
    <property type="molecule type" value="Genomic_DNA"/>
</dbReference>
<dbReference type="Proteomes" id="UP001635788">
    <property type="component" value="Unassembled WGS sequence"/>
</dbReference>
<comment type="caution">
    <text evidence="1">The sequence shown here is derived from an EMBL/GenBank/DDBJ whole genome shotgun (WGS) entry which is preliminary data.</text>
</comment>
<reference evidence="1 2" key="1">
    <citation type="submission" date="2024-12" db="EMBL/GenBank/DDBJ databases">
        <authorList>
            <person name="Alaofin S."/>
            <person name="Velasco D."/>
            <person name="Li D."/>
            <person name="Baldwin T."/>
            <person name="Liu Z."/>
            <person name="Schachterle J.K."/>
        </authorList>
    </citation>
    <scope>NUCLEOTIDE SEQUENCE [LARGE SCALE GENOMIC DNA]</scope>
    <source>
        <strain evidence="1 2">B1</strain>
    </source>
</reference>
<gene>
    <name evidence="1" type="ORF">ACK3FC_08830</name>
</gene>
<keyword evidence="2" id="KW-1185">Reference proteome</keyword>
<name>A0ABW9KU47_XANCT</name>
<evidence type="ECO:0000313" key="1">
    <source>
        <dbReference type="EMBL" id="MFN6507327.1"/>
    </source>
</evidence>
<evidence type="ECO:0000313" key="2">
    <source>
        <dbReference type="Proteomes" id="UP001635788"/>
    </source>
</evidence>